<evidence type="ECO:0000313" key="1">
    <source>
        <dbReference type="EnsemblMetazoa" id="ASTEI00686-PA"/>
    </source>
</evidence>
<name>A0A182XWV0_ANOST</name>
<protein>
    <submittedName>
        <fullName evidence="1">Uncharacterized protein</fullName>
    </submittedName>
</protein>
<dbReference type="EnsemblMetazoa" id="ASTEI00686-RA">
    <property type="protein sequence ID" value="ASTEI00686-PA"/>
    <property type="gene ID" value="ASTEI00686"/>
</dbReference>
<dbReference type="AlphaFoldDB" id="A0A182XWV0"/>
<organism evidence="1 2">
    <name type="scientific">Anopheles stephensi</name>
    <name type="common">Indo-Pakistan malaria mosquito</name>
    <dbReference type="NCBI Taxonomy" id="30069"/>
    <lineage>
        <taxon>Eukaryota</taxon>
        <taxon>Metazoa</taxon>
        <taxon>Ecdysozoa</taxon>
        <taxon>Arthropoda</taxon>
        <taxon>Hexapoda</taxon>
        <taxon>Insecta</taxon>
        <taxon>Pterygota</taxon>
        <taxon>Neoptera</taxon>
        <taxon>Endopterygota</taxon>
        <taxon>Diptera</taxon>
        <taxon>Nematocera</taxon>
        <taxon>Culicoidea</taxon>
        <taxon>Culicidae</taxon>
        <taxon>Anophelinae</taxon>
        <taxon>Anopheles</taxon>
    </lineage>
</organism>
<accession>A0A182XWV0</accession>
<evidence type="ECO:0000313" key="2">
    <source>
        <dbReference type="Proteomes" id="UP000076408"/>
    </source>
</evidence>
<dbReference type="VEuPathDB" id="VectorBase:ASTEI00686"/>
<sequence length="70" mass="7605">MSAFSTLAFSAAEITNLLPLTAVIVCIGATIMFLIKAFAESRREIKSQMGEAFLVEVLAPPSSREQSFHD</sequence>
<reference evidence="2" key="1">
    <citation type="journal article" date="2014" name="Genome Biol.">
        <title>Genome analysis of a major urban malaria vector mosquito, Anopheles stephensi.</title>
        <authorList>
            <person name="Jiang X."/>
            <person name="Peery A."/>
            <person name="Hall A.B."/>
            <person name="Sharma A."/>
            <person name="Chen X.G."/>
            <person name="Waterhouse R.M."/>
            <person name="Komissarov A."/>
            <person name="Riehle M.M."/>
            <person name="Shouche Y."/>
            <person name="Sharakhova M.V."/>
            <person name="Lawson D."/>
            <person name="Pakpour N."/>
            <person name="Arensburger P."/>
            <person name="Davidson V.L."/>
            <person name="Eiglmeier K."/>
            <person name="Emrich S."/>
            <person name="George P."/>
            <person name="Kennedy R.C."/>
            <person name="Mane S.P."/>
            <person name="Maslen G."/>
            <person name="Oringanje C."/>
            <person name="Qi Y."/>
            <person name="Settlage R."/>
            <person name="Tojo M."/>
            <person name="Tubio J.M."/>
            <person name="Unger M.F."/>
            <person name="Wang B."/>
            <person name="Vernick K.D."/>
            <person name="Ribeiro J.M."/>
            <person name="James A.A."/>
            <person name="Michel K."/>
            <person name="Riehle M.A."/>
            <person name="Luckhart S."/>
            <person name="Sharakhov I.V."/>
            <person name="Tu Z."/>
        </authorList>
    </citation>
    <scope>NUCLEOTIDE SEQUENCE [LARGE SCALE GENOMIC DNA]</scope>
    <source>
        <strain evidence="2">Indian</strain>
    </source>
</reference>
<dbReference type="Proteomes" id="UP000076408">
    <property type="component" value="Unassembled WGS sequence"/>
</dbReference>
<proteinExistence type="predicted"/>
<keyword evidence="2" id="KW-1185">Reference proteome</keyword>
<reference evidence="1" key="2">
    <citation type="submission" date="2020-05" db="UniProtKB">
        <authorList>
            <consortium name="EnsemblMetazoa"/>
        </authorList>
    </citation>
    <scope>IDENTIFICATION</scope>
    <source>
        <strain evidence="1">Indian</strain>
    </source>
</reference>